<protein>
    <submittedName>
        <fullName evidence="1">Uncharacterized protein</fullName>
    </submittedName>
</protein>
<reference evidence="1 2" key="1">
    <citation type="journal article" date="2013" name="ISME J.">
        <title>A metabolic model for members of the genus Tetrasphaera involved in enhanced biological phosphorus removal.</title>
        <authorList>
            <person name="Kristiansen R."/>
            <person name="Nguyen H.T.T."/>
            <person name="Saunders A.M."/>
            <person name="Nielsen J.L."/>
            <person name="Wimmer R."/>
            <person name="Le V.Q."/>
            <person name="McIlroy S.J."/>
            <person name="Petrovski S."/>
            <person name="Seviour R.J."/>
            <person name="Calteau A."/>
            <person name="Nielsen K.L."/>
            <person name="Nielsen P.H."/>
        </authorList>
    </citation>
    <scope>NUCLEOTIDE SEQUENCE [LARGE SCALE GENOMIC DNA]</scope>
    <source>
        <strain evidence="1 2">Lp2</strain>
    </source>
</reference>
<dbReference type="AlphaFoldDB" id="N0E623"/>
<dbReference type="HOGENOM" id="CLU_1446997_0_0_11"/>
<name>N0E623_9MICO</name>
<evidence type="ECO:0000313" key="2">
    <source>
        <dbReference type="Proteomes" id="UP000013167"/>
    </source>
</evidence>
<dbReference type="EMBL" id="CAIZ01000144">
    <property type="protein sequence ID" value="CCH70959.1"/>
    <property type="molecule type" value="Genomic_DNA"/>
</dbReference>
<evidence type="ECO:0000313" key="1">
    <source>
        <dbReference type="EMBL" id="CCH70959.1"/>
    </source>
</evidence>
<organism evidence="1 2">
    <name type="scientific">Phycicoccus elongatus Lp2</name>
    <dbReference type="NCBI Taxonomy" id="1193181"/>
    <lineage>
        <taxon>Bacteria</taxon>
        <taxon>Bacillati</taxon>
        <taxon>Actinomycetota</taxon>
        <taxon>Actinomycetes</taxon>
        <taxon>Micrococcales</taxon>
        <taxon>Intrasporangiaceae</taxon>
        <taxon>Phycicoccus</taxon>
    </lineage>
</organism>
<dbReference type="Proteomes" id="UP000013167">
    <property type="component" value="Unassembled WGS sequence"/>
</dbReference>
<sequence>MRTSRRCLAVVKNLDERSAELGCVPRRSQHSGAGVTLPQDLLRGGYVRRHDRTPHGQGFNEGSPEPFALGREAEYIGCGQECVHVGSIAEEPHVCAQGPGLALEIWGCPTRRACDKRHSVGVPCQDGGYCGHEVLEALRRLNPPNGQHHRAPRVNGEFASYCLALLPPLKRVLLWVAPTGNDVDEVR</sequence>
<comment type="caution">
    <text evidence="1">The sequence shown here is derived from an EMBL/GenBank/DDBJ whole genome shotgun (WGS) entry which is preliminary data.</text>
</comment>
<proteinExistence type="predicted"/>
<keyword evidence="2" id="KW-1185">Reference proteome</keyword>
<gene>
    <name evidence="1" type="ORF">BN10_720038</name>
</gene>
<accession>N0E623</accession>